<organism evidence="1">
    <name type="scientific">bioreactor metagenome</name>
    <dbReference type="NCBI Taxonomy" id="1076179"/>
    <lineage>
        <taxon>unclassified sequences</taxon>
        <taxon>metagenomes</taxon>
        <taxon>ecological metagenomes</taxon>
    </lineage>
</organism>
<evidence type="ECO:0008006" key="2">
    <source>
        <dbReference type="Google" id="ProtNLM"/>
    </source>
</evidence>
<dbReference type="AlphaFoldDB" id="A0A645FJR6"/>
<evidence type="ECO:0000313" key="1">
    <source>
        <dbReference type="EMBL" id="MPN14647.1"/>
    </source>
</evidence>
<sequence length="183" mass="19246">MVGIAELKRGNTAVGVGRLFAVLNAAAEDAAITPAAAWWVRKAANALVDHVVADGLSDDQAKLIAVLRKLRVSGAPHEFGPLWFEANCRIADTLARRGDRRAARECYRQLIAEASGVAPLSETEDSLLLMAAENLAKLCLADGSAAALDVALGALDTVEKTSQSGRAKLAALRAEVQAAYNLK</sequence>
<comment type="caution">
    <text evidence="1">The sequence shown here is derived from an EMBL/GenBank/DDBJ whole genome shotgun (WGS) entry which is preliminary data.</text>
</comment>
<proteinExistence type="predicted"/>
<name>A0A645FJR6_9ZZZZ</name>
<gene>
    <name evidence="1" type="ORF">SDC9_161974</name>
</gene>
<protein>
    <recommendedName>
        <fullName evidence="2">Bacterial transcriptional activator domain-containing protein</fullName>
    </recommendedName>
</protein>
<accession>A0A645FJR6</accession>
<dbReference type="EMBL" id="VSSQ01061284">
    <property type="protein sequence ID" value="MPN14647.1"/>
    <property type="molecule type" value="Genomic_DNA"/>
</dbReference>
<reference evidence="1" key="1">
    <citation type="submission" date="2019-08" db="EMBL/GenBank/DDBJ databases">
        <authorList>
            <person name="Kucharzyk K."/>
            <person name="Murdoch R.W."/>
            <person name="Higgins S."/>
            <person name="Loffler F."/>
        </authorList>
    </citation>
    <scope>NUCLEOTIDE SEQUENCE</scope>
</reference>